<keyword evidence="1" id="KW-0812">Transmembrane</keyword>
<keyword evidence="1" id="KW-1133">Transmembrane helix</keyword>
<evidence type="ECO:0000313" key="2">
    <source>
        <dbReference type="EMBL" id="CAD8907348.1"/>
    </source>
</evidence>
<keyword evidence="1" id="KW-0472">Membrane</keyword>
<gene>
    <name evidence="2" type="ORF">BSP0115_LOCUS544</name>
</gene>
<name>A0A7S1C211_9STRA</name>
<feature type="transmembrane region" description="Helical" evidence="1">
    <location>
        <begin position="36"/>
        <end position="56"/>
    </location>
</feature>
<dbReference type="EMBL" id="HBFS01000851">
    <property type="protein sequence ID" value="CAD8907348.1"/>
    <property type="molecule type" value="Transcribed_RNA"/>
</dbReference>
<protein>
    <submittedName>
        <fullName evidence="2">Uncharacterized protein</fullName>
    </submittedName>
</protein>
<organism evidence="2">
    <name type="scientific">Bicosoecida sp. CB-2014</name>
    <dbReference type="NCBI Taxonomy" id="1486930"/>
    <lineage>
        <taxon>Eukaryota</taxon>
        <taxon>Sar</taxon>
        <taxon>Stramenopiles</taxon>
        <taxon>Bigyra</taxon>
        <taxon>Opalozoa</taxon>
        <taxon>Bicosoecida</taxon>
    </lineage>
</organism>
<sequence>MAEARNLLGERGGRRPADMEDQSDCTVRVVVCIYTAKYWCTFLCLVAVGVVLFVTLDTGGGAGGDGPDPYADCRLASACAGFHDNDACVDALCWAGTSCEWVNGTAGECPGGNSTLCCVPAPPTPPPLLRGDAPPHQRRW</sequence>
<evidence type="ECO:0000256" key="1">
    <source>
        <dbReference type="SAM" id="Phobius"/>
    </source>
</evidence>
<accession>A0A7S1C211</accession>
<proteinExistence type="predicted"/>
<reference evidence="2" key="1">
    <citation type="submission" date="2021-01" db="EMBL/GenBank/DDBJ databases">
        <authorList>
            <person name="Corre E."/>
            <person name="Pelletier E."/>
            <person name="Niang G."/>
            <person name="Scheremetjew M."/>
            <person name="Finn R."/>
            <person name="Kale V."/>
            <person name="Holt S."/>
            <person name="Cochrane G."/>
            <person name="Meng A."/>
            <person name="Brown T."/>
            <person name="Cohen L."/>
        </authorList>
    </citation>
    <scope>NUCLEOTIDE SEQUENCE</scope>
    <source>
        <strain evidence="2">Ms1</strain>
    </source>
</reference>
<dbReference type="AlphaFoldDB" id="A0A7S1C211"/>